<organism evidence="1 2">
    <name type="scientific">Kribbella shirazensis</name>
    <dbReference type="NCBI Taxonomy" id="1105143"/>
    <lineage>
        <taxon>Bacteria</taxon>
        <taxon>Bacillati</taxon>
        <taxon>Actinomycetota</taxon>
        <taxon>Actinomycetes</taxon>
        <taxon>Propionibacteriales</taxon>
        <taxon>Kribbellaceae</taxon>
        <taxon>Kribbella</taxon>
    </lineage>
</organism>
<evidence type="ECO:0000313" key="2">
    <source>
        <dbReference type="Proteomes" id="UP000555407"/>
    </source>
</evidence>
<dbReference type="Pfam" id="PF17132">
    <property type="entry name" value="Glyco_hydro_106"/>
    <property type="match status" value="2"/>
</dbReference>
<dbReference type="InterPro" id="IPR053161">
    <property type="entry name" value="Ulvan_degrading_GH"/>
</dbReference>
<dbReference type="Gene3D" id="2.60.40.1180">
    <property type="entry name" value="Golgi alpha-mannosidase II"/>
    <property type="match status" value="1"/>
</dbReference>
<dbReference type="InterPro" id="IPR008979">
    <property type="entry name" value="Galactose-bd-like_sf"/>
</dbReference>
<dbReference type="InterPro" id="IPR029062">
    <property type="entry name" value="Class_I_gatase-like"/>
</dbReference>
<dbReference type="PANTHER" id="PTHR36848:SF2">
    <property type="entry name" value="SECRETED PROTEIN"/>
    <property type="match status" value="1"/>
</dbReference>
<evidence type="ECO:0000313" key="1">
    <source>
        <dbReference type="EMBL" id="NIK59317.1"/>
    </source>
</evidence>
<dbReference type="RefSeq" id="WP_167210891.1">
    <property type="nucleotide sequence ID" value="NZ_JAASRO010000001.1"/>
</dbReference>
<dbReference type="PANTHER" id="PTHR36848">
    <property type="entry name" value="DNA-BINDING PROTEIN (PUTATIVE SECRETED PROTEIN)-RELATED"/>
    <property type="match status" value="1"/>
</dbReference>
<name>A0A7X5VF16_9ACTN</name>
<evidence type="ECO:0008006" key="3">
    <source>
        <dbReference type="Google" id="ProtNLM"/>
    </source>
</evidence>
<sequence>MATVDDVRRQFRNPPPEGRPMMRWWWFGPSIERDEIDRELDAMAAAGLGGAEVAFVYPMGPVTAPFGSAEFLDLVGHAARKARALGLRFDVTLGSGWSYGGPHIGPALAARQLHWDRREIGATAYDVPIVAAWPGDEFVAAYVGDGSAGAPSSYVEVPVSDGTIHVPAGGQPREVLIATSRVTGQNVKRAAVGAEGLTLDHYSAAAAAEHIQCVAEPLVKAATPELLGSVFCDSLEVYGGDWTPGMFEEFMQCRGYDLRPRLYELLVDTDGSRQLRIDFGRTLSELYEDNFLKVFRGWAAGHGVPFRIQSYGEPPATMSSYRFADMFEGEGWGWTRLPETRWASSAAQLYGRSVVSAEVWTWVHSPSFRATPLDLQGEAHEHFLSGVNQLIGHGWPYSPSDGPGLGWIFYAAGALDDRNPWWPTATALFGSLHRLSWLLQQGTPVRPVKIYIPASDAYAAANHAEPLNLYRVVRRLIPDSVPRPIREAGLDFDLIDDDALAVVDPADVPLVVVPEGTTTPPETRRWLDAVVAAGGTVVTDVSTLADHLPAAPIAPPEDVGVVHRRLDDGDFYFIANTGAAPRTLTLDEPMERWSALSDEVTVTRTLTLHPYESAVLLPTAEPETPQPVYQPVGSVVSDWLVAFGDDIRRVSLPHRWEDDPELATYSGSATYSTEFELPDTTDRVFLDFGPGRPVAPDSEPYVPANSYRALITPPVGVAADIWLNDTHCGSLWAPPYRVDLTDAARRGVNRLRVVVHNTAANALSADQHLLDAAAAVTARHGRRFDLQHIEHAADFLHSGLLNRPEIVLRSGARGDEGRRSE</sequence>
<gene>
    <name evidence="1" type="ORF">BJY22_005034</name>
</gene>
<dbReference type="EMBL" id="JAASRO010000001">
    <property type="protein sequence ID" value="NIK59317.1"/>
    <property type="molecule type" value="Genomic_DNA"/>
</dbReference>
<accession>A0A7X5VF16</accession>
<dbReference type="Proteomes" id="UP000555407">
    <property type="component" value="Unassembled WGS sequence"/>
</dbReference>
<dbReference type="Gene3D" id="3.40.50.880">
    <property type="match status" value="1"/>
</dbReference>
<dbReference type="AlphaFoldDB" id="A0A7X5VF16"/>
<reference evidence="1 2" key="1">
    <citation type="submission" date="2020-03" db="EMBL/GenBank/DDBJ databases">
        <title>Sequencing the genomes of 1000 actinobacteria strains.</title>
        <authorList>
            <person name="Klenk H.-P."/>
        </authorList>
    </citation>
    <scope>NUCLEOTIDE SEQUENCE [LARGE SCALE GENOMIC DNA]</scope>
    <source>
        <strain evidence="1 2">DSM 45490</strain>
    </source>
</reference>
<keyword evidence="2" id="KW-1185">Reference proteome</keyword>
<dbReference type="CDD" id="cd03143">
    <property type="entry name" value="A4_beta-galactosidase_middle_domain"/>
    <property type="match status" value="1"/>
</dbReference>
<proteinExistence type="predicted"/>
<dbReference type="InterPro" id="IPR013780">
    <property type="entry name" value="Glyco_hydro_b"/>
</dbReference>
<protein>
    <recommendedName>
        <fullName evidence="3">Alpha-L-rhamnosidase-like protein</fullName>
    </recommendedName>
</protein>
<dbReference type="Gene3D" id="2.60.120.260">
    <property type="entry name" value="Galactose-binding domain-like"/>
    <property type="match status" value="1"/>
</dbReference>
<comment type="caution">
    <text evidence="1">The sequence shown here is derived from an EMBL/GenBank/DDBJ whole genome shotgun (WGS) entry which is preliminary data.</text>
</comment>
<dbReference type="SUPFAM" id="SSF49785">
    <property type="entry name" value="Galactose-binding domain-like"/>
    <property type="match status" value="1"/>
</dbReference>